<accession>A0ABP1FT37</accession>
<protein>
    <submittedName>
        <fullName evidence="7">G5542 protein</fullName>
    </submittedName>
</protein>
<evidence type="ECO:0000256" key="1">
    <source>
        <dbReference type="ARBA" id="ARBA00022723"/>
    </source>
</evidence>
<evidence type="ECO:0000256" key="5">
    <source>
        <dbReference type="SAM" id="MobiDB-lite"/>
    </source>
</evidence>
<organism evidence="7 8">
    <name type="scientific">Coccomyxa viridis</name>
    <dbReference type="NCBI Taxonomy" id="1274662"/>
    <lineage>
        <taxon>Eukaryota</taxon>
        <taxon>Viridiplantae</taxon>
        <taxon>Chlorophyta</taxon>
        <taxon>core chlorophytes</taxon>
        <taxon>Trebouxiophyceae</taxon>
        <taxon>Trebouxiophyceae incertae sedis</taxon>
        <taxon>Coccomyxaceae</taxon>
        <taxon>Coccomyxa</taxon>
    </lineage>
</organism>
<proteinExistence type="predicted"/>
<dbReference type="EMBL" id="CAXHTA020000008">
    <property type="protein sequence ID" value="CAL5223083.1"/>
    <property type="molecule type" value="Genomic_DNA"/>
</dbReference>
<feature type="compositionally biased region" description="Polar residues" evidence="5">
    <location>
        <begin position="819"/>
        <end position="831"/>
    </location>
</feature>
<dbReference type="PROSITE" id="PS50089">
    <property type="entry name" value="ZF_RING_2"/>
    <property type="match status" value="1"/>
</dbReference>
<keyword evidence="3" id="KW-0862">Zinc</keyword>
<feature type="compositionally biased region" description="Basic and acidic residues" evidence="5">
    <location>
        <begin position="730"/>
        <end position="749"/>
    </location>
</feature>
<evidence type="ECO:0000313" key="8">
    <source>
        <dbReference type="Proteomes" id="UP001497392"/>
    </source>
</evidence>
<gene>
    <name evidence="7" type="primary">g5542</name>
    <name evidence="7" type="ORF">VP750_LOCUS4742</name>
</gene>
<evidence type="ECO:0000313" key="7">
    <source>
        <dbReference type="EMBL" id="CAL5223083.1"/>
    </source>
</evidence>
<dbReference type="Pfam" id="PF13920">
    <property type="entry name" value="zf-C3HC4_3"/>
    <property type="match status" value="1"/>
</dbReference>
<evidence type="ECO:0000256" key="4">
    <source>
        <dbReference type="PROSITE-ProRule" id="PRU00175"/>
    </source>
</evidence>
<keyword evidence="8" id="KW-1185">Reference proteome</keyword>
<name>A0ABP1FT37_9CHLO</name>
<reference evidence="7 8" key="1">
    <citation type="submission" date="2024-06" db="EMBL/GenBank/DDBJ databases">
        <authorList>
            <person name="Kraege A."/>
            <person name="Thomma B."/>
        </authorList>
    </citation>
    <scope>NUCLEOTIDE SEQUENCE [LARGE SCALE GENOMIC DNA]</scope>
</reference>
<dbReference type="InterPro" id="IPR013083">
    <property type="entry name" value="Znf_RING/FYVE/PHD"/>
</dbReference>
<feature type="compositionally biased region" description="Low complexity" evidence="5">
    <location>
        <begin position="653"/>
        <end position="667"/>
    </location>
</feature>
<feature type="compositionally biased region" description="Low complexity" evidence="5">
    <location>
        <begin position="796"/>
        <end position="818"/>
    </location>
</feature>
<feature type="compositionally biased region" description="Basic residues" evidence="5">
    <location>
        <begin position="718"/>
        <end position="729"/>
    </location>
</feature>
<sequence length="1076" mass="117248">MLGSSQKQQGSADSRRLTSAQQAVAAALMVVMKRAMKGGRAAAIAAQQTLVSNNPATQPFLMMLPDDGPFPTMQTVEHQASEQLLESLTKLAEQYAAAHCQPLEVFSRSVQCTTNKSAIDSLANKGRIYQRQQRLPQLNKTLAWLRNMTNGHMMAHIIGLRELGVPTHVASLTANFLQYYGMLQNRAHWNQPATEHRSDLDHLLPGALDELVEIPEDAFLHTHVLIKLVPAVTAALQAYQARATQCGQPFEHMVRLEAAVQGWPLATHACARYLLDDIIRAGPSIASTELFQDTGQATPSAATKVPSGQEQVFKHPAMVHIYEISLAVELRAFIVQSVANYQRSTDINHIENTRESERELITHLIDILADRVGPKLSEFYAHETASIQDCWTTLQVRSPDLTAVLQSGLDLIKERTRTSMSATVTRILPGFKGLVSGDCTASTLMQSAKLVRLQIQVYKHIAAMQKHPLRDYMKEIMTKEGIDSSQEAGQRLCEAICRTARAMKVNLERAKKMHISMYITATVDRDSGQADQFLTLLDKLIYSVSAASPPVVKAIRQTLPGVLELLLRLHTWPRGLEAEWYSQIRQLLVSITTQYSKAAHDQGIPPEEHVRKIVAVSGMQDGELELLVSIFQDFWTMEALLGRLAEYAAAAPDASASASTSEAAAASRTGGDDRATASAADPNSKHKAQEAGQAMPAQNGHDTAAPESGSKEAEKAEKRKAKKARQRAARAKDAAQPDEVKGMDSKELGPAETLSRASKQEASAVARAAEQALEARPASVSDSAEPDGLSDPKAPAESSKATASSNSFSLSPQPSLQLHTSMPPEQQQSLDPPSRLAPAAQAPAPAAQEEGPWQQVKSSRRKQARQQPAAKAGGTMAPRQGRSAPDRDTPAPSASCQREWQTAAQDSQQALQSPKKAGQPSHGQPLQSAAKQLPYSWPASAARKAYQPPQQQECSPMHPVGPLDSLFSKQHKPLQTMTYGSATHEAPTAFQQKPLTGLNSGASSQEQASKMEDHLEDKDQDEDDLCIVCWEQMREVIFYHCMHMCTCQGCARDIMAAGGLCPMCRTKIQSTITARF</sequence>
<keyword evidence="1" id="KW-0479">Metal-binding</keyword>
<evidence type="ECO:0000259" key="6">
    <source>
        <dbReference type="PROSITE" id="PS50089"/>
    </source>
</evidence>
<feature type="region of interest" description="Disordered" evidence="5">
    <location>
        <begin position="653"/>
        <end position="967"/>
    </location>
</feature>
<evidence type="ECO:0000256" key="3">
    <source>
        <dbReference type="ARBA" id="ARBA00022833"/>
    </source>
</evidence>
<dbReference type="Gene3D" id="3.30.40.10">
    <property type="entry name" value="Zinc/RING finger domain, C3HC4 (zinc finger)"/>
    <property type="match status" value="1"/>
</dbReference>
<feature type="compositionally biased region" description="Low complexity" evidence="5">
    <location>
        <begin position="760"/>
        <end position="779"/>
    </location>
</feature>
<feature type="compositionally biased region" description="Polar residues" evidence="5">
    <location>
        <begin position="993"/>
        <end position="1008"/>
    </location>
</feature>
<dbReference type="Proteomes" id="UP001497392">
    <property type="component" value="Unassembled WGS sequence"/>
</dbReference>
<feature type="domain" description="RING-type" evidence="6">
    <location>
        <begin position="1026"/>
        <end position="1065"/>
    </location>
</feature>
<feature type="region of interest" description="Disordered" evidence="5">
    <location>
        <begin position="993"/>
        <end position="1017"/>
    </location>
</feature>
<dbReference type="PANTHER" id="PTHR46858:SF6">
    <property type="entry name" value="LIGASE, PUTATIVE-RELATED"/>
    <property type="match status" value="1"/>
</dbReference>
<dbReference type="SUPFAM" id="SSF57850">
    <property type="entry name" value="RING/U-box"/>
    <property type="match status" value="1"/>
</dbReference>
<feature type="compositionally biased region" description="Polar residues" evidence="5">
    <location>
        <begin position="921"/>
        <end position="930"/>
    </location>
</feature>
<dbReference type="InterPro" id="IPR001841">
    <property type="entry name" value="Znf_RING"/>
</dbReference>
<feature type="compositionally biased region" description="Low complexity" evidence="5">
    <location>
        <begin position="837"/>
        <end position="848"/>
    </location>
</feature>
<keyword evidence="2 4" id="KW-0863">Zinc-finger</keyword>
<comment type="caution">
    <text evidence="7">The sequence shown here is derived from an EMBL/GenBank/DDBJ whole genome shotgun (WGS) entry which is preliminary data.</text>
</comment>
<evidence type="ECO:0000256" key="2">
    <source>
        <dbReference type="ARBA" id="ARBA00022771"/>
    </source>
</evidence>
<dbReference type="PANTHER" id="PTHR46858">
    <property type="entry name" value="OS05G0521000 PROTEIN"/>
    <property type="match status" value="1"/>
</dbReference>
<feature type="compositionally biased region" description="Polar residues" evidence="5">
    <location>
        <begin position="892"/>
        <end position="912"/>
    </location>
</feature>